<evidence type="ECO:0000313" key="3">
    <source>
        <dbReference type="Proteomes" id="UP000765509"/>
    </source>
</evidence>
<reference evidence="2" key="1">
    <citation type="submission" date="2021-03" db="EMBL/GenBank/DDBJ databases">
        <title>Draft genome sequence of rust myrtle Austropuccinia psidii MF-1, a brazilian biotype.</title>
        <authorList>
            <person name="Quecine M.C."/>
            <person name="Pachon D.M.R."/>
            <person name="Bonatelli M.L."/>
            <person name="Correr F.H."/>
            <person name="Franceschini L.M."/>
            <person name="Leite T.F."/>
            <person name="Margarido G.R.A."/>
            <person name="Almeida C.A."/>
            <person name="Ferrarezi J.A."/>
            <person name="Labate C.A."/>
        </authorList>
    </citation>
    <scope>NUCLEOTIDE SEQUENCE</scope>
    <source>
        <strain evidence="2">MF-1</strain>
    </source>
</reference>
<gene>
    <name evidence="2" type="ORF">O181_047796</name>
</gene>
<feature type="compositionally biased region" description="Acidic residues" evidence="1">
    <location>
        <begin position="89"/>
        <end position="100"/>
    </location>
</feature>
<keyword evidence="3" id="KW-1185">Reference proteome</keyword>
<proteinExistence type="predicted"/>
<protein>
    <submittedName>
        <fullName evidence="2">Uncharacterized protein</fullName>
    </submittedName>
</protein>
<evidence type="ECO:0000256" key="1">
    <source>
        <dbReference type="SAM" id="MobiDB-lite"/>
    </source>
</evidence>
<accession>A0A9Q3DPF9</accession>
<dbReference type="Proteomes" id="UP000765509">
    <property type="component" value="Unassembled WGS sequence"/>
</dbReference>
<feature type="compositionally biased region" description="Polar residues" evidence="1">
    <location>
        <begin position="140"/>
        <end position="162"/>
    </location>
</feature>
<evidence type="ECO:0000313" key="2">
    <source>
        <dbReference type="EMBL" id="MBW0508081.1"/>
    </source>
</evidence>
<feature type="compositionally biased region" description="Low complexity" evidence="1">
    <location>
        <begin position="101"/>
        <end position="114"/>
    </location>
</feature>
<dbReference type="EMBL" id="AVOT02020109">
    <property type="protein sequence ID" value="MBW0508081.1"/>
    <property type="molecule type" value="Genomic_DNA"/>
</dbReference>
<feature type="compositionally biased region" description="Polar residues" evidence="1">
    <location>
        <begin position="115"/>
        <end position="125"/>
    </location>
</feature>
<sequence>MPIKHSSQAKNTSFQRNQAVLTTTARAPLDHKPSVNQLSSNLDRGPPMKGAAPSRRGGMKSRRLRSFSGFLNGYPGNSQGPRIRLGEAKEEEGEESEDNQVEASLESATEASEAPNTSLSNQPLVSQADGEDDSIHGKTHSSSFPQEQFKNPIIQDSFNEGT</sequence>
<feature type="region of interest" description="Disordered" evidence="1">
    <location>
        <begin position="1"/>
        <end position="162"/>
    </location>
</feature>
<comment type="caution">
    <text evidence="2">The sequence shown here is derived from an EMBL/GenBank/DDBJ whole genome shotgun (WGS) entry which is preliminary data.</text>
</comment>
<feature type="compositionally biased region" description="Polar residues" evidence="1">
    <location>
        <begin position="1"/>
        <end position="25"/>
    </location>
</feature>
<dbReference type="AlphaFoldDB" id="A0A9Q3DPF9"/>
<name>A0A9Q3DPF9_9BASI</name>
<organism evidence="2 3">
    <name type="scientific">Austropuccinia psidii MF-1</name>
    <dbReference type="NCBI Taxonomy" id="1389203"/>
    <lineage>
        <taxon>Eukaryota</taxon>
        <taxon>Fungi</taxon>
        <taxon>Dikarya</taxon>
        <taxon>Basidiomycota</taxon>
        <taxon>Pucciniomycotina</taxon>
        <taxon>Pucciniomycetes</taxon>
        <taxon>Pucciniales</taxon>
        <taxon>Sphaerophragmiaceae</taxon>
        <taxon>Austropuccinia</taxon>
    </lineage>
</organism>